<evidence type="ECO:0000313" key="3">
    <source>
        <dbReference type="Proteomes" id="UP001054889"/>
    </source>
</evidence>
<reference evidence="2" key="1">
    <citation type="journal article" date="2018" name="DNA Res.">
        <title>Multiple hybrid de novo genome assembly of finger millet, an orphan allotetraploid crop.</title>
        <authorList>
            <person name="Hatakeyama M."/>
            <person name="Aluri S."/>
            <person name="Balachadran M.T."/>
            <person name="Sivarajan S.R."/>
            <person name="Patrignani A."/>
            <person name="Gruter S."/>
            <person name="Poveda L."/>
            <person name="Shimizu-Inatsugi R."/>
            <person name="Baeten J."/>
            <person name="Francoijs K.J."/>
            <person name="Nataraja K.N."/>
            <person name="Reddy Y.A.N."/>
            <person name="Phadnis S."/>
            <person name="Ravikumar R.L."/>
            <person name="Schlapbach R."/>
            <person name="Sreeman S.M."/>
            <person name="Shimizu K.K."/>
        </authorList>
    </citation>
    <scope>NUCLEOTIDE SEQUENCE</scope>
</reference>
<gene>
    <name evidence="2" type="primary">gb21021</name>
    <name evidence="2" type="ORF">PR202_gb21021</name>
</gene>
<dbReference type="AlphaFoldDB" id="A0AAV5FBZ8"/>
<evidence type="ECO:0000313" key="2">
    <source>
        <dbReference type="EMBL" id="GJN32507.1"/>
    </source>
</evidence>
<keyword evidence="3" id="KW-1185">Reference proteome</keyword>
<name>A0AAV5FBZ8_ELECO</name>
<reference evidence="2" key="2">
    <citation type="submission" date="2021-12" db="EMBL/GenBank/DDBJ databases">
        <title>Resequencing data analysis of finger millet.</title>
        <authorList>
            <person name="Hatakeyama M."/>
            <person name="Aluri S."/>
            <person name="Balachadran M.T."/>
            <person name="Sivarajan S.R."/>
            <person name="Poveda L."/>
            <person name="Shimizu-Inatsugi R."/>
            <person name="Schlapbach R."/>
            <person name="Sreeman S.M."/>
            <person name="Shimizu K.K."/>
        </authorList>
    </citation>
    <scope>NUCLEOTIDE SEQUENCE</scope>
</reference>
<sequence length="101" mass="11143">MFETPAVAPVGTVVASFSTTAHTSSSMPTGSGSEPDGRAASPFLLYLLVPAGDERERKRNPRKWRWPQPRRRRPLHLAGTHAYVSAAEGAQLPRWLHGRQI</sequence>
<proteinExistence type="predicted"/>
<protein>
    <submittedName>
        <fullName evidence="2">Uncharacterized protein</fullName>
    </submittedName>
</protein>
<feature type="region of interest" description="Disordered" evidence="1">
    <location>
        <begin position="18"/>
        <end position="38"/>
    </location>
</feature>
<organism evidence="2 3">
    <name type="scientific">Eleusine coracana subsp. coracana</name>
    <dbReference type="NCBI Taxonomy" id="191504"/>
    <lineage>
        <taxon>Eukaryota</taxon>
        <taxon>Viridiplantae</taxon>
        <taxon>Streptophyta</taxon>
        <taxon>Embryophyta</taxon>
        <taxon>Tracheophyta</taxon>
        <taxon>Spermatophyta</taxon>
        <taxon>Magnoliopsida</taxon>
        <taxon>Liliopsida</taxon>
        <taxon>Poales</taxon>
        <taxon>Poaceae</taxon>
        <taxon>PACMAD clade</taxon>
        <taxon>Chloridoideae</taxon>
        <taxon>Cynodonteae</taxon>
        <taxon>Eleusininae</taxon>
        <taxon>Eleusine</taxon>
    </lineage>
</organism>
<comment type="caution">
    <text evidence="2">The sequence shown here is derived from an EMBL/GenBank/DDBJ whole genome shotgun (WGS) entry which is preliminary data.</text>
</comment>
<evidence type="ECO:0000256" key="1">
    <source>
        <dbReference type="SAM" id="MobiDB-lite"/>
    </source>
</evidence>
<dbReference type="EMBL" id="BQKI01000084">
    <property type="protein sequence ID" value="GJN32507.1"/>
    <property type="molecule type" value="Genomic_DNA"/>
</dbReference>
<dbReference type="Proteomes" id="UP001054889">
    <property type="component" value="Unassembled WGS sequence"/>
</dbReference>
<accession>A0AAV5FBZ8</accession>